<proteinExistence type="predicted"/>
<gene>
    <name evidence="2" type="ORF">Fot_05375</name>
    <name evidence="3" type="ORF">Fot_05465</name>
</gene>
<dbReference type="Proteomes" id="UP001604277">
    <property type="component" value="Unassembled WGS sequence"/>
</dbReference>
<reference evidence="4" key="1">
    <citation type="submission" date="2024-07" db="EMBL/GenBank/DDBJ databases">
        <title>Two chromosome-level genome assemblies of Korean endemic species Abeliophyllum distichum and Forsythia ovata (Oleaceae).</title>
        <authorList>
            <person name="Jang H."/>
        </authorList>
    </citation>
    <scope>NUCLEOTIDE SEQUENCE [LARGE SCALE GENOMIC DNA]</scope>
</reference>
<organism evidence="2 4">
    <name type="scientific">Forsythia ovata</name>
    <dbReference type="NCBI Taxonomy" id="205694"/>
    <lineage>
        <taxon>Eukaryota</taxon>
        <taxon>Viridiplantae</taxon>
        <taxon>Streptophyta</taxon>
        <taxon>Embryophyta</taxon>
        <taxon>Tracheophyta</taxon>
        <taxon>Spermatophyta</taxon>
        <taxon>Magnoliopsida</taxon>
        <taxon>eudicotyledons</taxon>
        <taxon>Gunneridae</taxon>
        <taxon>Pentapetalae</taxon>
        <taxon>asterids</taxon>
        <taxon>lamiids</taxon>
        <taxon>Lamiales</taxon>
        <taxon>Oleaceae</taxon>
        <taxon>Forsythieae</taxon>
        <taxon>Forsythia</taxon>
    </lineage>
</organism>
<evidence type="ECO:0000313" key="2">
    <source>
        <dbReference type="EMBL" id="KAL2551756.1"/>
    </source>
</evidence>
<sequence length="149" mass="16322">MNRCGHLLGSSSLSKIVLAGLAAKKIPPVLKKNSLNNDQKRILVGLSLKGGEKYQDAHLAPSDLMQTTLIPTASLHDLQIMVQNQELGAIKTEKEKIKGANSDVGGSSKQSLRDKDDMEVLEEDELSKKVRKLWVEGDEGMETDKMVEP</sequence>
<evidence type="ECO:0000313" key="3">
    <source>
        <dbReference type="EMBL" id="KAL2551846.1"/>
    </source>
</evidence>
<dbReference type="EMBL" id="JBFOLJ010000002">
    <property type="protein sequence ID" value="KAL2551846.1"/>
    <property type="molecule type" value="Genomic_DNA"/>
</dbReference>
<evidence type="ECO:0000256" key="1">
    <source>
        <dbReference type="SAM" id="MobiDB-lite"/>
    </source>
</evidence>
<comment type="caution">
    <text evidence="2">The sequence shown here is derived from an EMBL/GenBank/DDBJ whole genome shotgun (WGS) entry which is preliminary data.</text>
</comment>
<dbReference type="EMBL" id="JBFOLJ010000002">
    <property type="protein sequence ID" value="KAL2551756.1"/>
    <property type="molecule type" value="Genomic_DNA"/>
</dbReference>
<feature type="region of interest" description="Disordered" evidence="1">
    <location>
        <begin position="93"/>
        <end position="120"/>
    </location>
</feature>
<accession>A0ABD1WPY8</accession>
<protein>
    <submittedName>
        <fullName evidence="2">Uncharacterized protein</fullName>
    </submittedName>
</protein>
<reference evidence="2" key="2">
    <citation type="submission" date="2024-07" db="EMBL/GenBank/DDBJ databases">
        <title>Two chromosome-level genome assemblies of Korean endemic species Abeliophyllum distichum and Forsythia ovata (Oleaceae).</title>
        <authorList>
            <person name="Mun J.H."/>
        </authorList>
    </citation>
    <scope>NUCLEOTIDE SEQUENCE</scope>
    <source>
        <strain evidence="2">KNKB202402200001</strain>
        <tissue evidence="2">Leaf</tissue>
    </source>
</reference>
<name>A0ABD1WPY8_9LAMI</name>
<dbReference type="AlphaFoldDB" id="A0ABD1WPY8"/>
<keyword evidence="4" id="KW-1185">Reference proteome</keyword>
<evidence type="ECO:0000313" key="4">
    <source>
        <dbReference type="Proteomes" id="UP001604277"/>
    </source>
</evidence>